<comment type="caution">
    <text evidence="1">The sequence shown here is derived from an EMBL/GenBank/DDBJ whole genome shotgun (WGS) entry which is preliminary data.</text>
</comment>
<name>A0AA87BZR1_9VIBR</name>
<proteinExistence type="predicted"/>
<reference evidence="1 2" key="1">
    <citation type="submission" date="2014-06" db="EMBL/GenBank/DDBJ databases">
        <authorList>
            <person name="Le Roux F."/>
        </authorList>
    </citation>
    <scope>NUCLEOTIDE SEQUENCE [LARGE SCALE GENOMIC DNA]</scope>
    <source>
        <strain evidence="1 2">J2-31</strain>
    </source>
</reference>
<organism evidence="1 2">
    <name type="scientific">Vibrio coralliirubri</name>
    <dbReference type="NCBI Taxonomy" id="1516159"/>
    <lineage>
        <taxon>Bacteria</taxon>
        <taxon>Pseudomonadati</taxon>
        <taxon>Pseudomonadota</taxon>
        <taxon>Gammaproteobacteria</taxon>
        <taxon>Vibrionales</taxon>
        <taxon>Vibrionaceae</taxon>
        <taxon>Vibrio</taxon>
    </lineage>
</organism>
<evidence type="ECO:0000313" key="2">
    <source>
        <dbReference type="Proteomes" id="UP000041625"/>
    </source>
</evidence>
<dbReference type="EMBL" id="CCKJ01000041">
    <property type="protein sequence ID" value="CDT83193.1"/>
    <property type="molecule type" value="Genomic_DNA"/>
</dbReference>
<sequence>MLPASFLYAYHLLQSQHALRIPHLVYSHLSKPPSFPTVRNERDRESLAFIVGVHIEEEIPDISFLDSGMTI</sequence>
<accession>A0AA87BZR1</accession>
<dbReference type="AlphaFoldDB" id="A0AA87BZR1"/>
<dbReference type="Proteomes" id="UP000041625">
    <property type="component" value="Unassembled WGS sequence"/>
</dbReference>
<evidence type="ECO:0000313" key="1">
    <source>
        <dbReference type="EMBL" id="CDT83193.1"/>
    </source>
</evidence>
<keyword evidence="2" id="KW-1185">Reference proteome</keyword>
<gene>
    <name evidence="1" type="ORF">VCR31J2_1350072</name>
</gene>
<protein>
    <submittedName>
        <fullName evidence="1">Uncharacterized protein</fullName>
    </submittedName>
</protein>